<keyword evidence="1" id="KW-1133">Transmembrane helix</keyword>
<evidence type="ECO:0000313" key="2">
    <source>
        <dbReference type="EMBL" id="BDD09751.1"/>
    </source>
</evidence>
<proteinExistence type="predicted"/>
<feature type="transmembrane region" description="Helical" evidence="1">
    <location>
        <begin position="49"/>
        <end position="70"/>
    </location>
</feature>
<dbReference type="InterPro" id="IPR048136">
    <property type="entry name" value="STM3941-like"/>
</dbReference>
<dbReference type="RefSeq" id="WP_338391344.1">
    <property type="nucleotide sequence ID" value="NZ_AP025314.1"/>
</dbReference>
<feature type="transmembrane region" description="Helical" evidence="1">
    <location>
        <begin position="12"/>
        <end position="33"/>
    </location>
</feature>
<sequence>MNDATNIKVNKLRIAFPLVLCLLFILMGISLVFQKSTDGSDAYFTFTKAIGYLNIGMFGVGAVILCYRMFGDNRGLVMDHSGIGDFTGIIQKPDLVRWSDITGFKVIRQFTARLVAVEVKNPEAYIKKQKSESARRKAEADFKKYGTPVFLNATFLAVSKDKLIQQLDEALDKYGKRKK</sequence>
<dbReference type="KEGG" id="fax:FUAX_21830"/>
<reference evidence="2 3" key="1">
    <citation type="submission" date="2021-12" db="EMBL/GenBank/DDBJ databases">
        <title>Genome sequencing of bacteria with rrn-lacking chromosome and rrn-plasmid.</title>
        <authorList>
            <person name="Anda M."/>
            <person name="Iwasaki W."/>
        </authorList>
    </citation>
    <scope>NUCLEOTIDE SEQUENCE [LARGE SCALE GENOMIC DNA]</scope>
    <source>
        <strain evidence="2 3">DSM 100852</strain>
    </source>
</reference>
<dbReference type="NCBIfam" id="NF041635">
    <property type="entry name" value="STM3941_fam"/>
    <property type="match status" value="1"/>
</dbReference>
<dbReference type="AlphaFoldDB" id="A0AAU9CL81"/>
<keyword evidence="1" id="KW-0472">Membrane</keyword>
<evidence type="ECO:0000256" key="1">
    <source>
        <dbReference type="SAM" id="Phobius"/>
    </source>
</evidence>
<organism evidence="2 3">
    <name type="scientific">Fulvitalea axinellae</name>
    <dbReference type="NCBI Taxonomy" id="1182444"/>
    <lineage>
        <taxon>Bacteria</taxon>
        <taxon>Pseudomonadati</taxon>
        <taxon>Bacteroidota</taxon>
        <taxon>Cytophagia</taxon>
        <taxon>Cytophagales</taxon>
        <taxon>Persicobacteraceae</taxon>
        <taxon>Fulvitalea</taxon>
    </lineage>
</organism>
<gene>
    <name evidence="2" type="ORF">FUAX_21830</name>
</gene>
<protein>
    <submittedName>
        <fullName evidence="2">Uncharacterized protein</fullName>
    </submittedName>
</protein>
<keyword evidence="3" id="KW-1185">Reference proteome</keyword>
<dbReference type="Proteomes" id="UP001348817">
    <property type="component" value="Chromosome"/>
</dbReference>
<accession>A0AAU9CL81</accession>
<name>A0AAU9CL81_9BACT</name>
<dbReference type="EMBL" id="AP025314">
    <property type="protein sequence ID" value="BDD09751.1"/>
    <property type="molecule type" value="Genomic_DNA"/>
</dbReference>
<keyword evidence="1" id="KW-0812">Transmembrane</keyword>
<evidence type="ECO:0000313" key="3">
    <source>
        <dbReference type="Proteomes" id="UP001348817"/>
    </source>
</evidence>